<proteinExistence type="predicted"/>
<evidence type="ECO:0008006" key="4">
    <source>
        <dbReference type="Google" id="ProtNLM"/>
    </source>
</evidence>
<reference evidence="2 3" key="2">
    <citation type="submission" date="2019-01" db="EMBL/GenBank/DDBJ databases">
        <title>A chromosome length genome reference of the Java medaka (oryzias javanicus).</title>
        <authorList>
            <person name="Herpin A."/>
            <person name="Takehana Y."/>
            <person name="Naruse K."/>
            <person name="Ansai S."/>
            <person name="Kawaguchi M."/>
        </authorList>
    </citation>
    <scope>NUCLEOTIDE SEQUENCE [LARGE SCALE GENOMIC DNA]</scope>
    <source>
        <strain evidence="2">RS831</strain>
        <tissue evidence="2">Whole body</tissue>
    </source>
</reference>
<organism evidence="2 3">
    <name type="scientific">Oryzias javanicus</name>
    <name type="common">Javanese ricefish</name>
    <name type="synonym">Aplocheilus javanicus</name>
    <dbReference type="NCBI Taxonomy" id="123683"/>
    <lineage>
        <taxon>Eukaryota</taxon>
        <taxon>Metazoa</taxon>
        <taxon>Chordata</taxon>
        <taxon>Craniata</taxon>
        <taxon>Vertebrata</taxon>
        <taxon>Euteleostomi</taxon>
        <taxon>Actinopterygii</taxon>
        <taxon>Neopterygii</taxon>
        <taxon>Teleostei</taxon>
        <taxon>Neoteleostei</taxon>
        <taxon>Acanthomorphata</taxon>
        <taxon>Ovalentaria</taxon>
        <taxon>Atherinomorphae</taxon>
        <taxon>Beloniformes</taxon>
        <taxon>Adrianichthyidae</taxon>
        <taxon>Oryziinae</taxon>
        <taxon>Oryzias</taxon>
    </lineage>
</organism>
<evidence type="ECO:0000313" key="3">
    <source>
        <dbReference type="Proteomes" id="UP000283210"/>
    </source>
</evidence>
<accession>A0A3S2MGU6</accession>
<dbReference type="Proteomes" id="UP000283210">
    <property type="component" value="Chromosome 11"/>
</dbReference>
<reference evidence="2 3" key="1">
    <citation type="submission" date="2018-11" db="EMBL/GenBank/DDBJ databases">
        <authorList>
            <person name="Lopez-Roques C."/>
            <person name="Donnadieu C."/>
            <person name="Bouchez O."/>
            <person name="Klopp C."/>
            <person name="Cabau C."/>
            <person name="Zahm M."/>
        </authorList>
    </citation>
    <scope>NUCLEOTIDE SEQUENCE [LARGE SCALE GENOMIC DNA]</scope>
    <source>
        <strain evidence="2">RS831</strain>
        <tissue evidence="2">Whole body</tissue>
    </source>
</reference>
<protein>
    <recommendedName>
        <fullName evidence="4">Secreted protein</fullName>
    </recommendedName>
</protein>
<keyword evidence="1" id="KW-0732">Signal</keyword>
<feature type="chain" id="PRO_5018630890" description="Secreted protein" evidence="1">
    <location>
        <begin position="30"/>
        <end position="82"/>
    </location>
</feature>
<gene>
    <name evidence="2" type="ORF">OJAV_G00112150</name>
</gene>
<feature type="signal peptide" evidence="1">
    <location>
        <begin position="1"/>
        <end position="29"/>
    </location>
</feature>
<keyword evidence="3" id="KW-1185">Reference proteome</keyword>
<dbReference type="EMBL" id="CM012447">
    <property type="protein sequence ID" value="RVE66898.1"/>
    <property type="molecule type" value="Genomic_DNA"/>
</dbReference>
<sequence length="82" mass="9392">MVTPSPHRLQFWGWRLILAAAAVRHSISAHRKSICVSGLEAQAETRINHGLSTVYYNRKIKLIKLELSYDHPRKSARIHSFA</sequence>
<evidence type="ECO:0000313" key="2">
    <source>
        <dbReference type="EMBL" id="RVE66898.1"/>
    </source>
</evidence>
<name>A0A3S2MGU6_ORYJA</name>
<evidence type="ECO:0000256" key="1">
    <source>
        <dbReference type="SAM" id="SignalP"/>
    </source>
</evidence>
<dbReference type="AlphaFoldDB" id="A0A3S2MGU6"/>